<feature type="non-terminal residue" evidence="2">
    <location>
        <position position="420"/>
    </location>
</feature>
<feature type="compositionally biased region" description="Basic and acidic residues" evidence="1">
    <location>
        <begin position="1"/>
        <end position="15"/>
    </location>
</feature>
<dbReference type="AlphaFoldDB" id="A0A9N9HLI2"/>
<dbReference type="OrthoDB" id="15001at2759"/>
<evidence type="ECO:0000313" key="3">
    <source>
        <dbReference type="Proteomes" id="UP000789396"/>
    </source>
</evidence>
<accession>A0A9N9HLI2</accession>
<organism evidence="2 3">
    <name type="scientific">Racocetra fulgida</name>
    <dbReference type="NCBI Taxonomy" id="60492"/>
    <lineage>
        <taxon>Eukaryota</taxon>
        <taxon>Fungi</taxon>
        <taxon>Fungi incertae sedis</taxon>
        <taxon>Mucoromycota</taxon>
        <taxon>Glomeromycotina</taxon>
        <taxon>Glomeromycetes</taxon>
        <taxon>Diversisporales</taxon>
        <taxon>Gigasporaceae</taxon>
        <taxon>Racocetra</taxon>
    </lineage>
</organism>
<dbReference type="Proteomes" id="UP000789396">
    <property type="component" value="Unassembled WGS sequence"/>
</dbReference>
<keyword evidence="3" id="KW-1185">Reference proteome</keyword>
<feature type="region of interest" description="Disordered" evidence="1">
    <location>
        <begin position="110"/>
        <end position="190"/>
    </location>
</feature>
<feature type="compositionally biased region" description="Low complexity" evidence="1">
    <location>
        <begin position="123"/>
        <end position="170"/>
    </location>
</feature>
<dbReference type="EMBL" id="CAJVPZ010018375">
    <property type="protein sequence ID" value="CAG8687392.1"/>
    <property type="molecule type" value="Genomic_DNA"/>
</dbReference>
<proteinExistence type="predicted"/>
<reference evidence="2" key="1">
    <citation type="submission" date="2021-06" db="EMBL/GenBank/DDBJ databases">
        <authorList>
            <person name="Kallberg Y."/>
            <person name="Tangrot J."/>
            <person name="Rosling A."/>
        </authorList>
    </citation>
    <scope>NUCLEOTIDE SEQUENCE</scope>
    <source>
        <strain evidence="2">IN212</strain>
    </source>
</reference>
<sequence>NASKTNDDNASKNNDKNAYNTNTPKDFYYDFPTPSYPRSYDKPISHYYGYRDKVDHSLDSYMWYSTEFFRVITPTHKSRAIEKYGKCLDEAIDFCENPDKQSKLRNLKETINNNENVDDEKGSNNNDSANNEEGSNDNNDSTNNEGGSNNSDSANNEEGSNSNNDSTNNEEGIKSDEGADSGNINEEEYLDKNKAEQDILEIYRSKFNNYPVMDLRLHSELSLSLNQALQDKILHEVFDEIDKDYITDEIHNFLTDFFNADHGKQGWHESVRRIVINEKDSELLQGTKELLKGTLGRLDVTILERPHLNQFIHPLIDNALWIFASISLQGKAKVMADGVGYLNDVSNYQIVCMEGAKPGARNEKNINVDKKNIKSMIQLFNHIIVSEASERRQVYTGLRVYGATACKTELSLTMLDFCGM</sequence>
<evidence type="ECO:0000313" key="2">
    <source>
        <dbReference type="EMBL" id="CAG8687392.1"/>
    </source>
</evidence>
<gene>
    <name evidence="2" type="ORF">RFULGI_LOCUS9835</name>
</gene>
<name>A0A9N9HLI2_9GLOM</name>
<comment type="caution">
    <text evidence="2">The sequence shown here is derived from an EMBL/GenBank/DDBJ whole genome shotgun (WGS) entry which is preliminary data.</text>
</comment>
<feature type="region of interest" description="Disordered" evidence="1">
    <location>
        <begin position="1"/>
        <end position="25"/>
    </location>
</feature>
<evidence type="ECO:0000256" key="1">
    <source>
        <dbReference type="SAM" id="MobiDB-lite"/>
    </source>
</evidence>
<protein>
    <submittedName>
        <fullName evidence="2">17241_t:CDS:1</fullName>
    </submittedName>
</protein>